<accession>A0A0A9CVX5</accession>
<evidence type="ECO:0000313" key="1">
    <source>
        <dbReference type="EMBL" id="JAD78578.1"/>
    </source>
</evidence>
<name>A0A0A9CVX5_ARUDO</name>
<protein>
    <submittedName>
        <fullName evidence="1">Uncharacterized protein</fullName>
    </submittedName>
</protein>
<reference evidence="1" key="1">
    <citation type="submission" date="2014-09" db="EMBL/GenBank/DDBJ databases">
        <authorList>
            <person name="Magalhaes I.L.F."/>
            <person name="Oliveira U."/>
            <person name="Santos F.R."/>
            <person name="Vidigal T.H.D.A."/>
            <person name="Brescovit A.D."/>
            <person name="Santos A.J."/>
        </authorList>
    </citation>
    <scope>NUCLEOTIDE SEQUENCE</scope>
    <source>
        <tissue evidence="1">Shoot tissue taken approximately 20 cm above the soil surface</tissue>
    </source>
</reference>
<dbReference type="EMBL" id="GBRH01219317">
    <property type="protein sequence ID" value="JAD78578.1"/>
    <property type="molecule type" value="Transcribed_RNA"/>
</dbReference>
<sequence>MAAARDPWCSKTSWIDHDPSRSRCSGR</sequence>
<reference evidence="1" key="2">
    <citation type="journal article" date="2015" name="Data Brief">
        <title>Shoot transcriptome of the giant reed, Arundo donax.</title>
        <authorList>
            <person name="Barrero R.A."/>
            <person name="Guerrero F.D."/>
            <person name="Moolhuijzen P."/>
            <person name="Goolsby J.A."/>
            <person name="Tidwell J."/>
            <person name="Bellgard S.E."/>
            <person name="Bellgard M.I."/>
        </authorList>
    </citation>
    <scope>NUCLEOTIDE SEQUENCE</scope>
    <source>
        <tissue evidence="1">Shoot tissue taken approximately 20 cm above the soil surface</tissue>
    </source>
</reference>
<dbReference type="AlphaFoldDB" id="A0A0A9CVX5"/>
<organism evidence="1">
    <name type="scientific">Arundo donax</name>
    <name type="common">Giant reed</name>
    <name type="synonym">Donax arundinaceus</name>
    <dbReference type="NCBI Taxonomy" id="35708"/>
    <lineage>
        <taxon>Eukaryota</taxon>
        <taxon>Viridiplantae</taxon>
        <taxon>Streptophyta</taxon>
        <taxon>Embryophyta</taxon>
        <taxon>Tracheophyta</taxon>
        <taxon>Spermatophyta</taxon>
        <taxon>Magnoliopsida</taxon>
        <taxon>Liliopsida</taxon>
        <taxon>Poales</taxon>
        <taxon>Poaceae</taxon>
        <taxon>PACMAD clade</taxon>
        <taxon>Arundinoideae</taxon>
        <taxon>Arundineae</taxon>
        <taxon>Arundo</taxon>
    </lineage>
</organism>
<proteinExistence type="predicted"/>